<dbReference type="Gene3D" id="3.30.565.10">
    <property type="entry name" value="Histidine kinase-like ATPase, C-terminal domain"/>
    <property type="match status" value="1"/>
</dbReference>
<dbReference type="InterPro" id="IPR036097">
    <property type="entry name" value="HisK_dim/P_sf"/>
</dbReference>
<dbReference type="InterPro" id="IPR036890">
    <property type="entry name" value="HATPase_C_sf"/>
</dbReference>
<dbReference type="SMART" id="SM00304">
    <property type="entry name" value="HAMP"/>
    <property type="match status" value="1"/>
</dbReference>
<dbReference type="InterPro" id="IPR003661">
    <property type="entry name" value="HisK_dim/P_dom"/>
</dbReference>
<accession>A0A4P7XCW7</accession>
<dbReference type="Gene3D" id="6.10.340.10">
    <property type="match status" value="1"/>
</dbReference>
<dbReference type="EMBL" id="CP031093">
    <property type="protein sequence ID" value="QCF24661.1"/>
    <property type="molecule type" value="Genomic_DNA"/>
</dbReference>
<evidence type="ECO:0000256" key="3">
    <source>
        <dbReference type="ARBA" id="ARBA00012438"/>
    </source>
</evidence>
<name>A0A4P7XCW7_9ALTE</name>
<evidence type="ECO:0000256" key="1">
    <source>
        <dbReference type="ARBA" id="ARBA00000085"/>
    </source>
</evidence>
<dbReference type="InterPro" id="IPR004358">
    <property type="entry name" value="Sig_transdc_His_kin-like_C"/>
</dbReference>
<evidence type="ECO:0000256" key="8">
    <source>
        <dbReference type="ARBA" id="ARBA00022989"/>
    </source>
</evidence>
<keyword evidence="6 11" id="KW-0812">Transmembrane</keyword>
<comment type="catalytic activity">
    <reaction evidence="1">
        <text>ATP + protein L-histidine = ADP + protein N-phospho-L-histidine.</text>
        <dbReference type="EC" id="2.7.13.3"/>
    </reaction>
</comment>
<dbReference type="Pfam" id="PF00512">
    <property type="entry name" value="HisKA"/>
    <property type="match status" value="1"/>
</dbReference>
<feature type="domain" description="Histidine kinase" evidence="12">
    <location>
        <begin position="222"/>
        <end position="436"/>
    </location>
</feature>
<dbReference type="OrthoDB" id="9804645at2"/>
<evidence type="ECO:0000256" key="2">
    <source>
        <dbReference type="ARBA" id="ARBA00004370"/>
    </source>
</evidence>
<dbReference type="Proteomes" id="UP000298049">
    <property type="component" value="Chromosome"/>
</dbReference>
<dbReference type="SUPFAM" id="SSF47384">
    <property type="entry name" value="Homodimeric domain of signal transducing histidine kinase"/>
    <property type="match status" value="1"/>
</dbReference>
<protein>
    <recommendedName>
        <fullName evidence="3">histidine kinase</fullName>
        <ecNumber evidence="3">2.7.13.3</ecNumber>
    </recommendedName>
</protein>
<dbReference type="SUPFAM" id="SSF55874">
    <property type="entry name" value="ATPase domain of HSP90 chaperone/DNA topoisomerase II/histidine kinase"/>
    <property type="match status" value="1"/>
</dbReference>
<evidence type="ECO:0000256" key="6">
    <source>
        <dbReference type="ARBA" id="ARBA00022692"/>
    </source>
</evidence>
<dbReference type="InterPro" id="IPR005467">
    <property type="entry name" value="His_kinase_dom"/>
</dbReference>
<dbReference type="PANTHER" id="PTHR45436">
    <property type="entry name" value="SENSOR HISTIDINE KINASE YKOH"/>
    <property type="match status" value="1"/>
</dbReference>
<dbReference type="PRINTS" id="PR00344">
    <property type="entry name" value="BCTRLSENSOR"/>
</dbReference>
<proteinExistence type="predicted"/>
<keyword evidence="8 11" id="KW-1133">Transmembrane helix</keyword>
<feature type="transmembrane region" description="Helical" evidence="11">
    <location>
        <begin position="139"/>
        <end position="161"/>
    </location>
</feature>
<dbReference type="InterPro" id="IPR050428">
    <property type="entry name" value="TCS_sensor_his_kinase"/>
</dbReference>
<dbReference type="FunFam" id="3.30.565.10:FF:000006">
    <property type="entry name" value="Sensor histidine kinase WalK"/>
    <property type="match status" value="1"/>
</dbReference>
<dbReference type="GO" id="GO:0005886">
    <property type="term" value="C:plasma membrane"/>
    <property type="evidence" value="ECO:0007669"/>
    <property type="project" value="UniProtKB-ARBA"/>
</dbReference>
<evidence type="ECO:0000256" key="9">
    <source>
        <dbReference type="ARBA" id="ARBA00023012"/>
    </source>
</evidence>
<dbReference type="EC" id="2.7.13.3" evidence="3"/>
<dbReference type="SMART" id="SM00388">
    <property type="entry name" value="HisKA"/>
    <property type="match status" value="1"/>
</dbReference>
<keyword evidence="9" id="KW-0902">Two-component regulatory system</keyword>
<dbReference type="CDD" id="cd06225">
    <property type="entry name" value="HAMP"/>
    <property type="match status" value="1"/>
</dbReference>
<evidence type="ECO:0000313" key="15">
    <source>
        <dbReference type="Proteomes" id="UP000298049"/>
    </source>
</evidence>
<reference evidence="14 15" key="1">
    <citation type="submission" date="2018-07" db="EMBL/GenBank/DDBJ databases">
        <title>Marsedoiliclastica nanhaica gen. nov. sp. nov., a novel marine hydrocarbonoclastic bacterium isolated from an in-situ enriched hydrocarbon-degrading consortium in deep-sea sediment.</title>
        <authorList>
            <person name="Dong C."/>
            <person name="Ma T."/>
            <person name="Liu R."/>
            <person name="Shao Z."/>
        </authorList>
    </citation>
    <scope>NUCLEOTIDE SEQUENCE [LARGE SCALE GENOMIC DNA]</scope>
    <source>
        <strain evidence="15">soil36-7</strain>
    </source>
</reference>
<evidence type="ECO:0000256" key="7">
    <source>
        <dbReference type="ARBA" id="ARBA00022777"/>
    </source>
</evidence>
<keyword evidence="15" id="KW-1185">Reference proteome</keyword>
<evidence type="ECO:0000259" key="12">
    <source>
        <dbReference type="PROSITE" id="PS50109"/>
    </source>
</evidence>
<keyword evidence="10 11" id="KW-0472">Membrane</keyword>
<dbReference type="AlphaFoldDB" id="A0A4P7XCW7"/>
<dbReference type="CDD" id="cd00082">
    <property type="entry name" value="HisKA"/>
    <property type="match status" value="1"/>
</dbReference>
<feature type="domain" description="HAMP" evidence="13">
    <location>
        <begin position="162"/>
        <end position="214"/>
    </location>
</feature>
<dbReference type="InterPro" id="IPR003660">
    <property type="entry name" value="HAMP_dom"/>
</dbReference>
<sequence length="437" mass="48936">MRIRTRFFLAFLVTGLSVVLITALLAAAGFSRGLDQYLGQRRVDRLEVLAEQFGAYYEMHRRWPAQFERVPGIRSGHFKGRGLVLLDRQRKPVIGEPERNRRYLSVPVMFDGAIVGYLAHPHSQPNFDPIDENFRNQQFSYLLLASALALLIALLVSWLLARQLVRPILRVAGFSKHLAAGDYDKRLPAGRTDELGELMTAINHLAEALGQAEHARDRWLADISHELRTPIAILQGEIEALIDGIRQPDSARLNSLHQEVKHLQKLLNDLHTLALADAGTLRYHFEPTDLAAIARSQTDLFERPFASAGLRLETDLPAAAMLRGDPERLRQLVANLLSNSLKYTRPEGVVRVSLSKQGKHWRLIIADSAPGVPLPERRRLFERLYRVESSRNRSEGGSGLGLAICQRIVEAHGGEITATEAELGGLKIDISLPEEQL</sequence>
<dbReference type="PROSITE" id="PS50109">
    <property type="entry name" value="HIS_KIN"/>
    <property type="match status" value="1"/>
</dbReference>
<dbReference type="KEGG" id="hmi:soil367_01085"/>
<evidence type="ECO:0000256" key="10">
    <source>
        <dbReference type="ARBA" id="ARBA00023136"/>
    </source>
</evidence>
<evidence type="ECO:0000256" key="4">
    <source>
        <dbReference type="ARBA" id="ARBA00022553"/>
    </source>
</evidence>
<dbReference type="InterPro" id="IPR003594">
    <property type="entry name" value="HATPase_dom"/>
</dbReference>
<dbReference type="PROSITE" id="PS50885">
    <property type="entry name" value="HAMP"/>
    <property type="match status" value="1"/>
</dbReference>
<evidence type="ECO:0000256" key="5">
    <source>
        <dbReference type="ARBA" id="ARBA00022679"/>
    </source>
</evidence>
<dbReference type="SMART" id="SM00387">
    <property type="entry name" value="HATPase_c"/>
    <property type="match status" value="1"/>
</dbReference>
<keyword evidence="5" id="KW-0808">Transferase</keyword>
<comment type="subcellular location">
    <subcellularLocation>
        <location evidence="2">Membrane</location>
    </subcellularLocation>
</comment>
<dbReference type="GO" id="GO:0000155">
    <property type="term" value="F:phosphorelay sensor kinase activity"/>
    <property type="evidence" value="ECO:0007669"/>
    <property type="project" value="InterPro"/>
</dbReference>
<dbReference type="Gene3D" id="1.10.287.130">
    <property type="match status" value="1"/>
</dbReference>
<evidence type="ECO:0000313" key="14">
    <source>
        <dbReference type="EMBL" id="QCF24661.1"/>
    </source>
</evidence>
<gene>
    <name evidence="14" type="ORF">soil367_01085</name>
</gene>
<dbReference type="RefSeq" id="WP_136546085.1">
    <property type="nucleotide sequence ID" value="NZ_CP031093.1"/>
</dbReference>
<organism evidence="14 15">
    <name type="scientific">Hydrocarboniclastica marina</name>
    <dbReference type="NCBI Taxonomy" id="2259620"/>
    <lineage>
        <taxon>Bacteria</taxon>
        <taxon>Pseudomonadati</taxon>
        <taxon>Pseudomonadota</taxon>
        <taxon>Gammaproteobacteria</taxon>
        <taxon>Alteromonadales</taxon>
        <taxon>Alteromonadaceae</taxon>
        <taxon>Hydrocarboniclastica</taxon>
    </lineage>
</organism>
<evidence type="ECO:0000256" key="11">
    <source>
        <dbReference type="SAM" id="Phobius"/>
    </source>
</evidence>
<dbReference type="SUPFAM" id="SSF158472">
    <property type="entry name" value="HAMP domain-like"/>
    <property type="match status" value="1"/>
</dbReference>
<dbReference type="PANTHER" id="PTHR45436:SF5">
    <property type="entry name" value="SENSOR HISTIDINE KINASE TRCS"/>
    <property type="match status" value="1"/>
</dbReference>
<dbReference type="Pfam" id="PF02518">
    <property type="entry name" value="HATPase_c"/>
    <property type="match status" value="1"/>
</dbReference>
<dbReference type="Pfam" id="PF00672">
    <property type="entry name" value="HAMP"/>
    <property type="match status" value="1"/>
</dbReference>
<keyword evidence="4" id="KW-0597">Phosphoprotein</keyword>
<evidence type="ECO:0000259" key="13">
    <source>
        <dbReference type="PROSITE" id="PS50885"/>
    </source>
</evidence>
<keyword evidence="7" id="KW-0418">Kinase</keyword>